<dbReference type="EMBL" id="RYZZ01000007">
    <property type="protein sequence ID" value="RUQ30107.1"/>
    <property type="molecule type" value="Genomic_DNA"/>
</dbReference>
<dbReference type="RefSeq" id="WP_126864129.1">
    <property type="nucleotide sequence ID" value="NZ_JAUSTX010000001.1"/>
</dbReference>
<dbReference type="InterPro" id="IPR010981">
    <property type="entry name" value="SinR/SinI_dimer_dom"/>
</dbReference>
<feature type="domain" description="Sin" evidence="1">
    <location>
        <begin position="7"/>
        <end position="45"/>
    </location>
</feature>
<reference evidence="2 3" key="1">
    <citation type="submission" date="2018-12" db="EMBL/GenBank/DDBJ databases">
        <title>Bacillus chawlae sp. nov., Bacillus glennii sp. nov., and Bacillus saganii sp. nov. Isolated from the Vehicle Assembly Building at Kennedy Space Center where the Viking Spacecraft were Assembled.</title>
        <authorList>
            <person name="Seuylemezian A."/>
            <person name="Vaishampayan P."/>
        </authorList>
    </citation>
    <scope>NUCLEOTIDE SEQUENCE [LARGE SCALE GENOMIC DNA]</scope>
    <source>
        <strain evidence="2 3">L5</strain>
    </source>
</reference>
<comment type="caution">
    <text evidence="2">The sequence shown here is derived from an EMBL/GenBank/DDBJ whole genome shotgun (WGS) entry which is preliminary data.</text>
</comment>
<name>A0A433HP37_9BACI</name>
<dbReference type="GO" id="GO:0006355">
    <property type="term" value="P:regulation of DNA-templated transcription"/>
    <property type="evidence" value="ECO:0007669"/>
    <property type="project" value="InterPro"/>
</dbReference>
<dbReference type="OrthoDB" id="2939482at2"/>
<dbReference type="SUPFAM" id="SSF47406">
    <property type="entry name" value="SinR repressor dimerisation domain-like"/>
    <property type="match status" value="1"/>
</dbReference>
<evidence type="ECO:0000259" key="1">
    <source>
        <dbReference type="PROSITE" id="PS51500"/>
    </source>
</evidence>
<dbReference type="GO" id="GO:0046983">
    <property type="term" value="F:protein dimerization activity"/>
    <property type="evidence" value="ECO:0007669"/>
    <property type="project" value="InterPro"/>
</dbReference>
<sequence>MKKGEKVVEHVQTIEQYKEWMSLILEAKQLGLTANEIRGFFENCEKRSRKH</sequence>
<dbReference type="Proteomes" id="UP000267430">
    <property type="component" value="Unassembled WGS sequence"/>
</dbReference>
<proteinExistence type="predicted"/>
<organism evidence="2 3">
    <name type="scientific">Peribacillus cavernae</name>
    <dbReference type="NCBI Taxonomy" id="1674310"/>
    <lineage>
        <taxon>Bacteria</taxon>
        <taxon>Bacillati</taxon>
        <taxon>Bacillota</taxon>
        <taxon>Bacilli</taxon>
        <taxon>Bacillales</taxon>
        <taxon>Bacillaceae</taxon>
        <taxon>Peribacillus</taxon>
    </lineage>
</organism>
<evidence type="ECO:0000313" key="2">
    <source>
        <dbReference type="EMBL" id="RUQ30107.1"/>
    </source>
</evidence>
<accession>A0A433HP37</accession>
<dbReference type="AlphaFoldDB" id="A0A433HP37"/>
<dbReference type="PROSITE" id="PS51500">
    <property type="entry name" value="SIN"/>
    <property type="match status" value="1"/>
</dbReference>
<dbReference type="GO" id="GO:0003677">
    <property type="term" value="F:DNA binding"/>
    <property type="evidence" value="ECO:0007669"/>
    <property type="project" value="UniProtKB-KW"/>
</dbReference>
<keyword evidence="2" id="KW-0238">DNA-binding</keyword>
<evidence type="ECO:0000313" key="3">
    <source>
        <dbReference type="Proteomes" id="UP000267430"/>
    </source>
</evidence>
<dbReference type="Pfam" id="PF08671">
    <property type="entry name" value="SinI"/>
    <property type="match status" value="1"/>
</dbReference>
<dbReference type="InterPro" id="IPR036281">
    <property type="entry name" value="SinR/SinI_dimer_dom_sf"/>
</dbReference>
<gene>
    <name evidence="2" type="primary">sinI</name>
    <name evidence="2" type="ORF">ELQ35_07075</name>
</gene>
<protein>
    <submittedName>
        <fullName evidence="2">DNA-binding anti-repressor SinI</fullName>
    </submittedName>
</protein>
<keyword evidence="3" id="KW-1185">Reference proteome</keyword>